<keyword evidence="1" id="KW-1133">Transmembrane helix</keyword>
<name>A0A8I6RDR3_CIMLE</name>
<dbReference type="CTD" id="40774"/>
<feature type="chain" id="PRO_5035312690" evidence="2">
    <location>
        <begin position="18"/>
        <end position="453"/>
    </location>
</feature>
<evidence type="ECO:0000313" key="3">
    <source>
        <dbReference type="EnsemblMetazoa" id="XP_014241938.1"/>
    </source>
</evidence>
<protein>
    <submittedName>
        <fullName evidence="3">Uncharacterized protein</fullName>
    </submittedName>
</protein>
<keyword evidence="1" id="KW-0812">Transmembrane</keyword>
<dbReference type="KEGG" id="clec:106662385"/>
<dbReference type="EnsemblMetazoa" id="XM_014386452.2">
    <property type="protein sequence ID" value="XP_014241938.1"/>
    <property type="gene ID" value="LOC106662385"/>
</dbReference>
<dbReference type="AlphaFoldDB" id="A0A8I6RDR3"/>
<dbReference type="RefSeq" id="XP_014241938.1">
    <property type="nucleotide sequence ID" value="XM_014386452.2"/>
</dbReference>
<dbReference type="Proteomes" id="UP000494040">
    <property type="component" value="Unassembled WGS sequence"/>
</dbReference>
<evidence type="ECO:0000256" key="1">
    <source>
        <dbReference type="SAM" id="Phobius"/>
    </source>
</evidence>
<evidence type="ECO:0000256" key="2">
    <source>
        <dbReference type="SAM" id="SignalP"/>
    </source>
</evidence>
<dbReference type="GO" id="GO:0016020">
    <property type="term" value="C:membrane"/>
    <property type="evidence" value="ECO:0007669"/>
    <property type="project" value="TreeGrafter"/>
</dbReference>
<dbReference type="PANTHER" id="PTHR21879:SF4">
    <property type="entry name" value="OSIRIS 17, ISOFORM C"/>
    <property type="match status" value="1"/>
</dbReference>
<evidence type="ECO:0000313" key="4">
    <source>
        <dbReference type="Proteomes" id="UP000494040"/>
    </source>
</evidence>
<keyword evidence="2" id="KW-0732">Signal</keyword>
<proteinExistence type="predicted"/>
<dbReference type="PANTHER" id="PTHR21879">
    <property type="entry name" value="FI03362P-RELATED-RELATED"/>
    <property type="match status" value="1"/>
</dbReference>
<feature type="transmembrane region" description="Helical" evidence="1">
    <location>
        <begin position="227"/>
        <end position="250"/>
    </location>
</feature>
<organism evidence="3 4">
    <name type="scientific">Cimex lectularius</name>
    <name type="common">Bed bug</name>
    <name type="synonym">Acanthia lectularia</name>
    <dbReference type="NCBI Taxonomy" id="79782"/>
    <lineage>
        <taxon>Eukaryota</taxon>
        <taxon>Metazoa</taxon>
        <taxon>Ecdysozoa</taxon>
        <taxon>Arthropoda</taxon>
        <taxon>Hexapoda</taxon>
        <taxon>Insecta</taxon>
        <taxon>Pterygota</taxon>
        <taxon>Neoptera</taxon>
        <taxon>Paraneoptera</taxon>
        <taxon>Hemiptera</taxon>
        <taxon>Heteroptera</taxon>
        <taxon>Panheteroptera</taxon>
        <taxon>Cimicomorpha</taxon>
        <taxon>Cimicidae</taxon>
        <taxon>Cimex</taxon>
    </lineage>
</organism>
<dbReference type="OrthoDB" id="6334967at2759"/>
<dbReference type="Pfam" id="PF07898">
    <property type="entry name" value="DUF1676"/>
    <property type="match status" value="1"/>
</dbReference>
<feature type="transmembrane region" description="Helical" evidence="1">
    <location>
        <begin position="193"/>
        <end position="215"/>
    </location>
</feature>
<keyword evidence="4" id="KW-1185">Reference proteome</keyword>
<feature type="signal peptide" evidence="2">
    <location>
        <begin position="1"/>
        <end position="17"/>
    </location>
</feature>
<dbReference type="InterPro" id="IPR012464">
    <property type="entry name" value="DUF1676"/>
</dbReference>
<sequence length="453" mass="51620">MSFTILILALSVVGTSSSGVNVTGNPTWDGLLSKCWKRASFTCVQDGLRETIEDTLEGDIAITESINFVKNENKYSFESNAVYDEEEDFAAFVNAVEDSEALHEKRRPKLILEPRSVDGITDILYNKGVHYLMTHTLDLQLPEAGFGGGKIKIEPKSIEEDGGVLIKVKFDDPPKPEGRIFLKKMKQAFKKKLMSSFMAALLVIKLIKVKLMFLLPIIVGVGTAKKILLKVLLFLFPALTHLFKLCAYYHHHHSKYHLHHHHQIAHHHHHSKPIYIAPPPVEYDYPPPGGEIIHRSEPNNELSSWGIEYEEPKHEDHVNRVYSVNLPNKPDQQAVYVPYTGHKPYTQPQHQLPEDPFYSPILYKLDRVFTELGFTDEPCKERLVCSMYKTPERFSPHSNLVSAEISRDPSELQKPLYANTAVVRYFRYVQAARNGQDMKDCLALYPSCSLLTE</sequence>
<keyword evidence="1" id="KW-0472">Membrane</keyword>
<accession>A0A8I6RDR3</accession>
<dbReference type="GeneID" id="106662385"/>
<reference evidence="3" key="1">
    <citation type="submission" date="2022-01" db="UniProtKB">
        <authorList>
            <consortium name="EnsemblMetazoa"/>
        </authorList>
    </citation>
    <scope>IDENTIFICATION</scope>
</reference>